<dbReference type="SUPFAM" id="SSF53474">
    <property type="entry name" value="alpha/beta-Hydrolases"/>
    <property type="match status" value="1"/>
</dbReference>
<dbReference type="STRING" id="476157.GCA_001663155_00338"/>
<proteinExistence type="predicted"/>
<dbReference type="Pfam" id="PF12697">
    <property type="entry name" value="Abhydrolase_6"/>
    <property type="match status" value="1"/>
</dbReference>
<gene>
    <name evidence="2" type="ORF">JN10_0405</name>
</gene>
<evidence type="ECO:0000313" key="2">
    <source>
        <dbReference type="EMBL" id="TWJ08789.1"/>
    </source>
</evidence>
<evidence type="ECO:0000313" key="3">
    <source>
        <dbReference type="Proteomes" id="UP000320547"/>
    </source>
</evidence>
<organism evidence="2 3">
    <name type="scientific">Altererythrobacter ishigakiensis</name>
    <dbReference type="NCBI Taxonomy" id="476157"/>
    <lineage>
        <taxon>Bacteria</taxon>
        <taxon>Pseudomonadati</taxon>
        <taxon>Pseudomonadota</taxon>
        <taxon>Alphaproteobacteria</taxon>
        <taxon>Sphingomonadales</taxon>
        <taxon>Erythrobacteraceae</taxon>
        <taxon>Altererythrobacter</taxon>
    </lineage>
</organism>
<dbReference type="EMBL" id="VLLK01000001">
    <property type="protein sequence ID" value="TWJ08789.1"/>
    <property type="molecule type" value="Genomic_DNA"/>
</dbReference>
<protein>
    <recommendedName>
        <fullName evidence="1">AB hydrolase-1 domain-containing protein</fullName>
    </recommendedName>
</protein>
<keyword evidence="3" id="KW-1185">Reference proteome</keyword>
<name>A0A562UT51_9SPHN</name>
<dbReference type="InterPro" id="IPR029058">
    <property type="entry name" value="AB_hydrolase_fold"/>
</dbReference>
<dbReference type="RefSeq" id="WP_083984631.1">
    <property type="nucleotide sequence ID" value="NZ_CP015963.1"/>
</dbReference>
<dbReference type="OrthoDB" id="9798884at2"/>
<dbReference type="AlphaFoldDB" id="A0A562UT51"/>
<accession>A0A562UT51</accession>
<dbReference type="PANTHER" id="PTHR12277">
    <property type="entry name" value="ALPHA/BETA HYDROLASE DOMAIN-CONTAINING PROTEIN"/>
    <property type="match status" value="1"/>
</dbReference>
<evidence type="ECO:0000259" key="1">
    <source>
        <dbReference type="Pfam" id="PF12697"/>
    </source>
</evidence>
<dbReference type="InterPro" id="IPR000073">
    <property type="entry name" value="AB_hydrolase_1"/>
</dbReference>
<dbReference type="Proteomes" id="UP000320547">
    <property type="component" value="Unassembled WGS sequence"/>
</dbReference>
<feature type="domain" description="AB hydrolase-1" evidence="1">
    <location>
        <begin position="69"/>
        <end position="188"/>
    </location>
</feature>
<comment type="caution">
    <text evidence="2">The sequence shown here is derived from an EMBL/GenBank/DDBJ whole genome shotgun (WGS) entry which is preliminary data.</text>
</comment>
<dbReference type="Gene3D" id="3.40.50.1820">
    <property type="entry name" value="alpha/beta hydrolase"/>
    <property type="match status" value="1"/>
</dbReference>
<sequence>MAAQLLVMAATAYFAVLLLLALGQRYFIYPAPKGEGREVPGFEEILYRTSDGLDLMAGYKPARGGMPTIVYFHGNGADWQSSVIATDRLTPAGYGVLAAEYRGYRGNPGSPSEEGLYADGRAALAFLKARGVSSNEMVLIGNSIGSGVAKQMAIEIDARAIILISPFASLPQVASEKLWWLPVDLLLRDRFNNIAKIPQVSAPILLLHGDADDLIPHHHSEQLARANPAAELIIFPGAGHDLAWNDEAEQTVLHFLEALDAAD</sequence>
<reference evidence="2 3" key="1">
    <citation type="submission" date="2019-07" db="EMBL/GenBank/DDBJ databases">
        <title>Genomic Encyclopedia of Archaeal and Bacterial Type Strains, Phase II (KMG-II): from individual species to whole genera.</title>
        <authorList>
            <person name="Goeker M."/>
        </authorList>
    </citation>
    <scope>NUCLEOTIDE SEQUENCE [LARGE SCALE GENOMIC DNA]</scope>
    <source>
        <strain evidence="2 3">ATCC BAA-2084</strain>
    </source>
</reference>